<dbReference type="InterPro" id="IPR000305">
    <property type="entry name" value="GIY-YIG_endonuc"/>
</dbReference>
<dbReference type="GO" id="GO:0000724">
    <property type="term" value="P:double-strand break repair via homologous recombination"/>
    <property type="evidence" value="ECO:0007669"/>
    <property type="project" value="TreeGrafter"/>
</dbReference>
<feature type="region of interest" description="Disordered" evidence="9">
    <location>
        <begin position="28"/>
        <end position="52"/>
    </location>
</feature>
<dbReference type="STRING" id="413071.G9MZF1"/>
<evidence type="ECO:0000313" key="11">
    <source>
        <dbReference type="EMBL" id="EHK20008.1"/>
    </source>
</evidence>
<reference evidence="11 12" key="1">
    <citation type="journal article" date="2011" name="Genome Biol.">
        <title>Comparative genome sequence analysis underscores mycoparasitism as the ancestral life style of Trichoderma.</title>
        <authorList>
            <person name="Kubicek C.P."/>
            <person name="Herrera-Estrella A."/>
            <person name="Seidl-Seiboth V."/>
            <person name="Martinez D.A."/>
            <person name="Druzhinina I.S."/>
            <person name="Thon M."/>
            <person name="Zeilinger S."/>
            <person name="Casas-Flores S."/>
            <person name="Horwitz B.A."/>
            <person name="Mukherjee P.K."/>
            <person name="Mukherjee M."/>
            <person name="Kredics L."/>
            <person name="Alcaraz L.D."/>
            <person name="Aerts A."/>
            <person name="Antal Z."/>
            <person name="Atanasova L."/>
            <person name="Cervantes-Badillo M.G."/>
            <person name="Challacombe J."/>
            <person name="Chertkov O."/>
            <person name="McCluskey K."/>
            <person name="Coulpier F."/>
            <person name="Deshpande N."/>
            <person name="von Doehren H."/>
            <person name="Ebbole D.J."/>
            <person name="Esquivel-Naranjo E.U."/>
            <person name="Fekete E."/>
            <person name="Flipphi M."/>
            <person name="Glaser F."/>
            <person name="Gomez-Rodriguez E.Y."/>
            <person name="Gruber S."/>
            <person name="Han C."/>
            <person name="Henrissat B."/>
            <person name="Hermosa R."/>
            <person name="Hernandez-Onate M."/>
            <person name="Karaffa L."/>
            <person name="Kosti I."/>
            <person name="Le Crom S."/>
            <person name="Lindquist E."/>
            <person name="Lucas S."/>
            <person name="Luebeck M."/>
            <person name="Luebeck P.S."/>
            <person name="Margeot A."/>
            <person name="Metz B."/>
            <person name="Misra M."/>
            <person name="Nevalainen H."/>
            <person name="Omann M."/>
            <person name="Packer N."/>
            <person name="Perrone G."/>
            <person name="Uresti-Rivera E.E."/>
            <person name="Salamov A."/>
            <person name="Schmoll M."/>
            <person name="Seiboth B."/>
            <person name="Shapiro H."/>
            <person name="Sukno S."/>
            <person name="Tamayo-Ramos J.A."/>
            <person name="Tisch D."/>
            <person name="Wiest A."/>
            <person name="Wilkinson H.H."/>
            <person name="Zhang M."/>
            <person name="Coutinho P.M."/>
            <person name="Kenerley C.M."/>
            <person name="Monte E."/>
            <person name="Baker S.E."/>
            <person name="Grigoriev I.V."/>
        </authorList>
    </citation>
    <scope>NUCLEOTIDE SEQUENCE [LARGE SCALE GENOMIC DNA]</scope>
    <source>
        <strain evidence="12">Gv29-8 / FGSC 10586</strain>
    </source>
</reference>
<evidence type="ECO:0000256" key="7">
    <source>
        <dbReference type="ARBA" id="ARBA00023242"/>
    </source>
</evidence>
<dbReference type="GO" id="GO:0033557">
    <property type="term" value="C:Slx1-Slx4 complex"/>
    <property type="evidence" value="ECO:0007669"/>
    <property type="project" value="UniProtKB-UniRule"/>
</dbReference>
<dbReference type="GO" id="GO:0017108">
    <property type="term" value="F:5'-flap endonuclease activity"/>
    <property type="evidence" value="ECO:0007669"/>
    <property type="project" value="InterPro"/>
</dbReference>
<dbReference type="Pfam" id="PF21202">
    <property type="entry name" value="SLX1_C"/>
    <property type="match status" value="1"/>
</dbReference>
<dbReference type="InParanoid" id="G9MZF1"/>
<dbReference type="RefSeq" id="XP_013954204.1">
    <property type="nucleotide sequence ID" value="XM_014098729.1"/>
</dbReference>
<gene>
    <name evidence="11" type="ORF">TRIVIDRAFT_77206</name>
</gene>
<dbReference type="Pfam" id="PF01541">
    <property type="entry name" value="GIY-YIG"/>
    <property type="match status" value="1"/>
</dbReference>
<dbReference type="GO" id="GO:0008821">
    <property type="term" value="F:crossover junction DNA endonuclease activity"/>
    <property type="evidence" value="ECO:0007669"/>
    <property type="project" value="TreeGrafter"/>
</dbReference>
<comment type="function">
    <text evidence="8">Catalytic subunit of the SLX1-SLX4 structure-specific endonuclease that resolves DNA secondary structures generated during DNA repair and recombination. Has endonuclease activity towards branched DNA substrates, introducing single-strand cuts in duplex DNA close to junctions with ss-DNA.</text>
</comment>
<dbReference type="PROSITE" id="PS50164">
    <property type="entry name" value="GIY_YIG"/>
    <property type="match status" value="1"/>
</dbReference>
<dbReference type="PANTHER" id="PTHR20208:SF10">
    <property type="entry name" value="STRUCTURE-SPECIFIC ENDONUCLEASE SUBUNIT SLX1"/>
    <property type="match status" value="1"/>
</dbReference>
<organism evidence="11 12">
    <name type="scientific">Hypocrea virens (strain Gv29-8 / FGSC 10586)</name>
    <name type="common">Gliocladium virens</name>
    <name type="synonym">Trichoderma virens</name>
    <dbReference type="NCBI Taxonomy" id="413071"/>
    <lineage>
        <taxon>Eukaryota</taxon>
        <taxon>Fungi</taxon>
        <taxon>Dikarya</taxon>
        <taxon>Ascomycota</taxon>
        <taxon>Pezizomycotina</taxon>
        <taxon>Sordariomycetes</taxon>
        <taxon>Hypocreomycetidae</taxon>
        <taxon>Hypocreales</taxon>
        <taxon>Hypocreaceae</taxon>
        <taxon>Trichoderma</taxon>
    </lineage>
</organism>
<comment type="subcellular location">
    <subcellularLocation>
        <location evidence="8">Nucleus</location>
    </subcellularLocation>
</comment>
<sequence length="305" mass="33982">MSGLLKPLPALYVVYVLRSTVRPASIYIGSTPNPPRRLKQHNGEAKGGAVRTSRDSLRPWEMIMLVSGFPSSTAALKFEWALNNPHLTLHIPNEERITVATQRKRNGMPRRAPHSLKSIIPNLHLLTSVSSFSKWPLNLHFFNQSAHKAWKGWGETSKTPVASSLKILTDFGPPAEDSSTTSWGIHSLALDYSPMKEYIEKAHNVVSFERQGNCIHCSKEMQPDQGLYAMCPNDGCEAMGHVDCWSKHALGDDEPGAIIPTSCKCPACSGEIRWGDMMKELSLRTRGAKEVEKLLKKKRRAKKDS</sequence>
<evidence type="ECO:0000256" key="8">
    <source>
        <dbReference type="HAMAP-Rule" id="MF_03100"/>
    </source>
</evidence>
<comment type="subunit">
    <text evidence="8">Forms a heterodimer with SLX4.</text>
</comment>
<dbReference type="AlphaFoldDB" id="G9MZF1"/>
<evidence type="ECO:0000259" key="10">
    <source>
        <dbReference type="PROSITE" id="PS50164"/>
    </source>
</evidence>
<dbReference type="eggNOG" id="KOG3005">
    <property type="taxonomic scope" value="Eukaryota"/>
</dbReference>
<evidence type="ECO:0000313" key="12">
    <source>
        <dbReference type="Proteomes" id="UP000007115"/>
    </source>
</evidence>
<dbReference type="HOGENOM" id="CLU_030739_1_1_1"/>
<feature type="domain" description="GIY-YIG" evidence="10">
    <location>
        <begin position="10"/>
        <end position="92"/>
    </location>
</feature>
<dbReference type="Gene3D" id="3.30.40.10">
    <property type="entry name" value="Zinc/RING finger domain, C3HC4 (zinc finger)"/>
    <property type="match status" value="1"/>
</dbReference>
<dbReference type="OMA" id="HNRGCDF"/>
<evidence type="ECO:0000256" key="5">
    <source>
        <dbReference type="ARBA" id="ARBA00023172"/>
    </source>
</evidence>
<keyword evidence="5 8" id="KW-0233">DNA recombination</keyword>
<keyword evidence="4 8" id="KW-0378">Hydrolase</keyword>
<comment type="caution">
    <text evidence="11">The sequence shown here is derived from an EMBL/GenBank/DDBJ whole genome shotgun (WGS) entry which is preliminary data.</text>
</comment>
<dbReference type="FunCoup" id="G9MZF1">
    <property type="interactions" value="419"/>
</dbReference>
<dbReference type="PANTHER" id="PTHR20208">
    <property type="entry name" value="STRUCTURE-SPECIFIC ENDONUCLEASE SUBUNIT SLX1"/>
    <property type="match status" value="1"/>
</dbReference>
<protein>
    <recommendedName>
        <fullName evidence="10">GIY-YIG domain-containing protein</fullName>
    </recommendedName>
</protein>
<evidence type="ECO:0000256" key="1">
    <source>
        <dbReference type="ARBA" id="ARBA00022722"/>
    </source>
</evidence>
<dbReference type="InterPro" id="IPR048749">
    <property type="entry name" value="SLX1_C"/>
</dbReference>
<dbReference type="Proteomes" id="UP000007115">
    <property type="component" value="Unassembled WGS sequence"/>
</dbReference>
<keyword evidence="12" id="KW-1185">Reference proteome</keyword>
<comment type="similarity">
    <text evidence="8">Belongs to the SLX1 family.</text>
</comment>
<dbReference type="OrthoDB" id="24645at2759"/>
<dbReference type="InterPro" id="IPR035901">
    <property type="entry name" value="GIY-YIG_endonuc_sf"/>
</dbReference>
<dbReference type="VEuPathDB" id="FungiDB:TRIVIDRAFT_77206"/>
<comment type="caution">
    <text evidence="8">Lacks conserved residue(s) required for the propagation of feature annotation.</text>
</comment>
<dbReference type="InterPro" id="IPR050381">
    <property type="entry name" value="SLX1_endonuclease"/>
</dbReference>
<proteinExistence type="inferred from homology"/>
<keyword evidence="1 8" id="KW-0540">Nuclease</keyword>
<keyword evidence="6 8" id="KW-0234">DNA repair</keyword>
<dbReference type="Gene3D" id="3.40.1440.10">
    <property type="entry name" value="GIY-YIG endonuclease"/>
    <property type="match status" value="1"/>
</dbReference>
<keyword evidence="7 8" id="KW-0539">Nucleus</keyword>
<evidence type="ECO:0000256" key="2">
    <source>
        <dbReference type="ARBA" id="ARBA00022759"/>
    </source>
</evidence>
<dbReference type="InterPro" id="IPR027520">
    <property type="entry name" value="Slx1"/>
</dbReference>
<evidence type="ECO:0000256" key="9">
    <source>
        <dbReference type="SAM" id="MobiDB-lite"/>
    </source>
</evidence>
<evidence type="ECO:0000256" key="6">
    <source>
        <dbReference type="ARBA" id="ARBA00023204"/>
    </source>
</evidence>
<evidence type="ECO:0000256" key="4">
    <source>
        <dbReference type="ARBA" id="ARBA00022801"/>
    </source>
</evidence>
<dbReference type="GeneID" id="25797898"/>
<name>G9MZF1_HYPVG</name>
<accession>G9MZF1</accession>
<dbReference type="InterPro" id="IPR013083">
    <property type="entry name" value="Znf_RING/FYVE/PHD"/>
</dbReference>
<comment type="cofactor">
    <cofactor evidence="8">
        <name>a divalent metal cation</name>
        <dbReference type="ChEBI" id="CHEBI:60240"/>
    </cofactor>
</comment>
<keyword evidence="2 8" id="KW-0255">Endonuclease</keyword>
<dbReference type="EMBL" id="ABDF02000081">
    <property type="protein sequence ID" value="EHK20008.1"/>
    <property type="molecule type" value="Genomic_DNA"/>
</dbReference>
<dbReference type="CDD" id="cd10455">
    <property type="entry name" value="GIY-YIG_SLX1"/>
    <property type="match status" value="1"/>
</dbReference>
<keyword evidence="3 8" id="KW-0227">DNA damage</keyword>
<dbReference type="HAMAP" id="MF_03100">
    <property type="entry name" value="Endonuc_su_Slx1"/>
    <property type="match status" value="1"/>
</dbReference>
<evidence type="ECO:0000256" key="3">
    <source>
        <dbReference type="ARBA" id="ARBA00022763"/>
    </source>
</evidence>